<keyword evidence="1" id="KW-0812">Transmembrane</keyword>
<dbReference type="Proteomes" id="UP000008881">
    <property type="component" value="Chromosome"/>
</dbReference>
<dbReference type="eggNOG" id="ENOG5033JGK">
    <property type="taxonomic scope" value="Bacteria"/>
</dbReference>
<dbReference type="HOGENOM" id="CLU_2045997_0_0_6"/>
<feature type="transmembrane region" description="Helical" evidence="1">
    <location>
        <begin position="12"/>
        <end position="34"/>
    </location>
</feature>
<accession>A0A0H3FPZ8</accession>
<dbReference type="RefSeq" id="WP_015704694.1">
    <property type="nucleotide sequence ID" value="NC_015663.1"/>
</dbReference>
<dbReference type="GeneID" id="93310885"/>
<organism evidence="2 3">
    <name type="scientific">Klebsiella aerogenes (strain ATCC 13048 / DSM 30053 / CCUG 1429 / JCM 1235 / KCTC 2190 / NBRC 13534 / NCIMB 10102 / NCTC 10006 / CDC 819-56)</name>
    <name type="common">Enterobacter aerogenes</name>
    <dbReference type="NCBI Taxonomy" id="1028307"/>
    <lineage>
        <taxon>Bacteria</taxon>
        <taxon>Pseudomonadati</taxon>
        <taxon>Pseudomonadota</taxon>
        <taxon>Gammaproteobacteria</taxon>
        <taxon>Enterobacterales</taxon>
        <taxon>Enterobacteriaceae</taxon>
        <taxon>Klebsiella/Raoultella group</taxon>
        <taxon>Klebsiella</taxon>
    </lineage>
</organism>
<dbReference type="KEGG" id="eae:EAE_13535"/>
<evidence type="ECO:0008006" key="4">
    <source>
        <dbReference type="Google" id="ProtNLM"/>
    </source>
</evidence>
<dbReference type="AlphaFoldDB" id="A0A0H3FPZ8"/>
<evidence type="ECO:0000313" key="2">
    <source>
        <dbReference type="EMBL" id="AEG97621.1"/>
    </source>
</evidence>
<evidence type="ECO:0000256" key="1">
    <source>
        <dbReference type="SAM" id="Phobius"/>
    </source>
</evidence>
<dbReference type="EMBL" id="CP002824">
    <property type="protein sequence ID" value="AEG97621.1"/>
    <property type="molecule type" value="Genomic_DNA"/>
</dbReference>
<keyword evidence="1" id="KW-1133">Transmembrane helix</keyword>
<keyword evidence="3" id="KW-1185">Reference proteome</keyword>
<reference evidence="2 3" key="1">
    <citation type="journal article" date="2012" name="J. Bacteriol.">
        <title>Complete genome sequence of Enterobacter aerogenes KCTC 2190.</title>
        <authorList>
            <person name="Shin S.H."/>
            <person name="Kim S."/>
            <person name="Kim J.Y."/>
            <person name="Lee S."/>
            <person name="Um Y."/>
            <person name="Oh M.K."/>
            <person name="Kim Y.R."/>
            <person name="Lee J."/>
            <person name="Yang K.S."/>
        </authorList>
    </citation>
    <scope>NUCLEOTIDE SEQUENCE [LARGE SCALE GENOMIC DNA]</scope>
    <source>
        <strain evidence="2 3">KCTC 2190</strain>
    </source>
</reference>
<name>A0A0H3FPZ8_KLEAK</name>
<keyword evidence="1" id="KW-0472">Membrane</keyword>
<evidence type="ECO:0000313" key="3">
    <source>
        <dbReference type="Proteomes" id="UP000008881"/>
    </source>
</evidence>
<sequence length="121" mass="14199">MEKYSGIIIRGPFYAMMAAVVFCFSRGFFLYWMIKRDPVATRASIVTYYPKTPNDRGEVSIVLTYNFSAEGEIYSKANQFMTINTVDRAKVYVGKEVPVIYYRANPKFSQLDYYHQELRQR</sequence>
<proteinExistence type="predicted"/>
<dbReference type="PATRIC" id="fig|1028307.3.peg.2704"/>
<protein>
    <recommendedName>
        <fullName evidence="4">DUF3592 domain-containing protein</fullName>
    </recommendedName>
</protein>
<gene>
    <name evidence="2" type="ordered locus">EAE_13535</name>
</gene>